<feature type="domain" description="HTH marR-type" evidence="1">
    <location>
        <begin position="7"/>
        <end position="138"/>
    </location>
</feature>
<gene>
    <name evidence="2" type="ORF">SAMN05444920_1021019</name>
</gene>
<dbReference type="SMART" id="SM00347">
    <property type="entry name" value="HTH_MARR"/>
    <property type="match status" value="1"/>
</dbReference>
<dbReference type="EMBL" id="FNVT01000002">
    <property type="protein sequence ID" value="SEG43426.1"/>
    <property type="molecule type" value="Genomic_DNA"/>
</dbReference>
<accession>A0A1H6A6S0</accession>
<reference evidence="2 3" key="1">
    <citation type="submission" date="2016-10" db="EMBL/GenBank/DDBJ databases">
        <authorList>
            <person name="de Groot N.N."/>
        </authorList>
    </citation>
    <scope>NUCLEOTIDE SEQUENCE [LARGE SCALE GENOMIC DNA]</scope>
    <source>
        <strain evidence="2 3">CGMCC 4.7037</strain>
    </source>
</reference>
<dbReference type="AlphaFoldDB" id="A0A1H6A6S0"/>
<dbReference type="InterPro" id="IPR036388">
    <property type="entry name" value="WH-like_DNA-bd_sf"/>
</dbReference>
<dbReference type="GO" id="GO:0003677">
    <property type="term" value="F:DNA binding"/>
    <property type="evidence" value="ECO:0007669"/>
    <property type="project" value="UniProtKB-KW"/>
</dbReference>
<dbReference type="SUPFAM" id="SSF46785">
    <property type="entry name" value="Winged helix' DNA-binding domain"/>
    <property type="match status" value="1"/>
</dbReference>
<dbReference type="InterPro" id="IPR039422">
    <property type="entry name" value="MarR/SlyA-like"/>
</dbReference>
<dbReference type="Proteomes" id="UP000236732">
    <property type="component" value="Unassembled WGS sequence"/>
</dbReference>
<dbReference type="InterPro" id="IPR000835">
    <property type="entry name" value="HTH_MarR-typ"/>
</dbReference>
<dbReference type="PANTHER" id="PTHR33164">
    <property type="entry name" value="TRANSCRIPTIONAL REGULATOR, MARR FAMILY"/>
    <property type="match status" value="1"/>
</dbReference>
<dbReference type="Pfam" id="PF01047">
    <property type="entry name" value="MarR"/>
    <property type="match status" value="1"/>
</dbReference>
<evidence type="ECO:0000259" key="1">
    <source>
        <dbReference type="PROSITE" id="PS50995"/>
    </source>
</evidence>
<dbReference type="RefSeq" id="WP_235030030.1">
    <property type="nucleotide sequence ID" value="NZ_FNVT01000002.1"/>
</dbReference>
<organism evidence="2 3">
    <name type="scientific">Nonomuraea solani</name>
    <dbReference type="NCBI Taxonomy" id="1144553"/>
    <lineage>
        <taxon>Bacteria</taxon>
        <taxon>Bacillati</taxon>
        <taxon>Actinomycetota</taxon>
        <taxon>Actinomycetes</taxon>
        <taxon>Streptosporangiales</taxon>
        <taxon>Streptosporangiaceae</taxon>
        <taxon>Nonomuraea</taxon>
    </lineage>
</organism>
<keyword evidence="3" id="KW-1185">Reference proteome</keyword>
<dbReference type="GO" id="GO:0003700">
    <property type="term" value="F:DNA-binding transcription factor activity"/>
    <property type="evidence" value="ECO:0007669"/>
    <property type="project" value="InterPro"/>
</dbReference>
<dbReference type="GO" id="GO:0006950">
    <property type="term" value="P:response to stress"/>
    <property type="evidence" value="ECO:0007669"/>
    <property type="project" value="TreeGrafter"/>
</dbReference>
<dbReference type="InterPro" id="IPR036390">
    <property type="entry name" value="WH_DNA-bd_sf"/>
</dbReference>
<proteinExistence type="predicted"/>
<dbReference type="Gene3D" id="1.10.10.10">
    <property type="entry name" value="Winged helix-like DNA-binding domain superfamily/Winged helix DNA-binding domain"/>
    <property type="match status" value="1"/>
</dbReference>
<keyword evidence="2" id="KW-0238">DNA-binding</keyword>
<dbReference type="PANTHER" id="PTHR33164:SF106">
    <property type="entry name" value="TRANSCRIPTIONAL REGULATORY PROTEIN"/>
    <property type="match status" value="1"/>
</dbReference>
<dbReference type="PROSITE" id="PS50995">
    <property type="entry name" value="HTH_MARR_2"/>
    <property type="match status" value="1"/>
</dbReference>
<protein>
    <submittedName>
        <fullName evidence="2">DNA-binding transcriptional regulator, MarR family</fullName>
    </submittedName>
</protein>
<evidence type="ECO:0000313" key="2">
    <source>
        <dbReference type="EMBL" id="SEG43426.1"/>
    </source>
</evidence>
<sequence>MDPSTSSTDLSRAFRRYMSAMVLNSLAAAEAAGLNATDYYALNLLDLTGPLTSGELATQTGLTTGATTRLIDRLEQAGYVRRSPDPADRRKVMVESAGTPEGLDEVLKGTRRRLAEVFAGCSQAELATLHGYFERASTAYRDATDELISARNA</sequence>
<evidence type="ECO:0000313" key="3">
    <source>
        <dbReference type="Proteomes" id="UP000236732"/>
    </source>
</evidence>
<name>A0A1H6A6S0_9ACTN</name>